<proteinExistence type="predicted"/>
<dbReference type="InterPro" id="IPR007278">
    <property type="entry name" value="DUF397"/>
</dbReference>
<dbReference type="AlphaFoldDB" id="E6SEI5"/>
<evidence type="ECO:0000313" key="3">
    <source>
        <dbReference type="Proteomes" id="UP000008914"/>
    </source>
</evidence>
<feature type="domain" description="DUF397" evidence="1">
    <location>
        <begin position="8"/>
        <end position="60"/>
    </location>
</feature>
<dbReference type="EMBL" id="CP002343">
    <property type="protein sequence ID" value="ADU46586.1"/>
    <property type="molecule type" value="Genomic_DNA"/>
</dbReference>
<sequence>MKPDWNTAAWRKSVISDTGACVEVAHSAGMVGVRDSKARGQGSILEFTEAEWRAFTGGVRNGEFDYDELRKSG</sequence>
<dbReference type="OrthoDB" id="4299240at2"/>
<accession>E6SEI5</accession>
<organism evidence="2 3">
    <name type="scientific">Intrasporangium calvum (strain ATCC 23552 / DSM 43043 / JCM 3097 / NBRC 12989 / NCIMB 10167 / NRRL B-3866 / 7 KIP)</name>
    <dbReference type="NCBI Taxonomy" id="710696"/>
    <lineage>
        <taxon>Bacteria</taxon>
        <taxon>Bacillati</taxon>
        <taxon>Actinomycetota</taxon>
        <taxon>Actinomycetes</taxon>
        <taxon>Micrococcales</taxon>
        <taxon>Intrasporangiaceae</taxon>
        <taxon>Intrasporangium</taxon>
    </lineage>
</organism>
<dbReference type="STRING" id="710696.Intca_0024"/>
<dbReference type="Pfam" id="PF04149">
    <property type="entry name" value="DUF397"/>
    <property type="match status" value="1"/>
</dbReference>
<protein>
    <recommendedName>
        <fullName evidence="1">DUF397 domain-containing protein</fullName>
    </recommendedName>
</protein>
<reference evidence="2 3" key="1">
    <citation type="journal article" date="2010" name="Stand. Genomic Sci.">
        <title>Complete genome sequence of Intrasporangium calvum type strain (7 KIP).</title>
        <authorList>
            <person name="Del Rio T.G."/>
            <person name="Chertkov O."/>
            <person name="Yasawong M."/>
            <person name="Lucas S."/>
            <person name="Deshpande S."/>
            <person name="Cheng J.F."/>
            <person name="Detter C."/>
            <person name="Tapia R."/>
            <person name="Han C."/>
            <person name="Goodwin L."/>
            <person name="Pitluck S."/>
            <person name="Liolios K."/>
            <person name="Ivanova N."/>
            <person name="Mavromatis K."/>
            <person name="Pati A."/>
            <person name="Chen A."/>
            <person name="Palaniappan K."/>
            <person name="Land M."/>
            <person name="Hauser L."/>
            <person name="Chang Y.J."/>
            <person name="Jeffries C.D."/>
            <person name="Rohde M."/>
            <person name="Pukall R."/>
            <person name="Sikorski J."/>
            <person name="Goker M."/>
            <person name="Woyke T."/>
            <person name="Bristow J."/>
            <person name="Eisen J.A."/>
            <person name="Markowitz V."/>
            <person name="Hugenholtz P."/>
            <person name="Kyrpides N.C."/>
            <person name="Klenk H.P."/>
            <person name="Lapidus A."/>
        </authorList>
    </citation>
    <scope>NUCLEOTIDE SEQUENCE [LARGE SCALE GENOMIC DNA]</scope>
    <source>
        <strain evidence="3">ATCC 23552 / DSM 43043 / JCM 3097 / NBRC 12989 / 7 KIP</strain>
    </source>
</reference>
<gene>
    <name evidence="2" type="ordered locus">Intca_0024</name>
</gene>
<name>E6SEI5_INTC7</name>
<dbReference type="HOGENOM" id="CLU_131550_1_3_11"/>
<dbReference type="RefSeq" id="WP_013490908.1">
    <property type="nucleotide sequence ID" value="NC_014830.1"/>
</dbReference>
<dbReference type="KEGG" id="ica:Intca_0024"/>
<dbReference type="Proteomes" id="UP000008914">
    <property type="component" value="Chromosome"/>
</dbReference>
<keyword evidence="3" id="KW-1185">Reference proteome</keyword>
<evidence type="ECO:0000313" key="2">
    <source>
        <dbReference type="EMBL" id="ADU46586.1"/>
    </source>
</evidence>
<dbReference type="eggNOG" id="ENOG5031WJK">
    <property type="taxonomic scope" value="Bacteria"/>
</dbReference>
<evidence type="ECO:0000259" key="1">
    <source>
        <dbReference type="Pfam" id="PF04149"/>
    </source>
</evidence>